<dbReference type="InterPro" id="IPR050641">
    <property type="entry name" value="RIFMO-like"/>
</dbReference>
<evidence type="ECO:0000313" key="7">
    <source>
        <dbReference type="Proteomes" id="UP000676967"/>
    </source>
</evidence>
<dbReference type="SUPFAM" id="SSF51905">
    <property type="entry name" value="FAD/NAD(P)-binding domain"/>
    <property type="match status" value="1"/>
</dbReference>
<accession>A0ABM7M8K7</accession>
<protein>
    <submittedName>
        <fullName evidence="6">FAD-dependent oxidoreductase</fullName>
    </submittedName>
</protein>
<evidence type="ECO:0000256" key="1">
    <source>
        <dbReference type="ARBA" id="ARBA00001974"/>
    </source>
</evidence>
<dbReference type="InterPro" id="IPR002938">
    <property type="entry name" value="FAD-bd"/>
</dbReference>
<dbReference type="RefSeq" id="WP_189330329.1">
    <property type="nucleotide sequence ID" value="NZ_AP023356.1"/>
</dbReference>
<evidence type="ECO:0000256" key="4">
    <source>
        <dbReference type="SAM" id="MobiDB-lite"/>
    </source>
</evidence>
<dbReference type="Pfam" id="PF01494">
    <property type="entry name" value="FAD_binding_3"/>
    <property type="match status" value="1"/>
</dbReference>
<evidence type="ECO:0000256" key="3">
    <source>
        <dbReference type="ARBA" id="ARBA00022827"/>
    </source>
</evidence>
<dbReference type="PANTHER" id="PTHR43004">
    <property type="entry name" value="TRK SYSTEM POTASSIUM UPTAKE PROTEIN"/>
    <property type="match status" value="1"/>
</dbReference>
<dbReference type="PRINTS" id="PR00420">
    <property type="entry name" value="RNGMNOXGNASE"/>
</dbReference>
<feature type="domain" description="FAD-binding" evidence="5">
    <location>
        <begin position="7"/>
        <end position="361"/>
    </location>
</feature>
<organism evidence="6 7">
    <name type="scientific">Actinoplanes ianthinogenes</name>
    <dbReference type="NCBI Taxonomy" id="122358"/>
    <lineage>
        <taxon>Bacteria</taxon>
        <taxon>Bacillati</taxon>
        <taxon>Actinomycetota</taxon>
        <taxon>Actinomycetes</taxon>
        <taxon>Micromonosporales</taxon>
        <taxon>Micromonosporaceae</taxon>
        <taxon>Actinoplanes</taxon>
    </lineage>
</organism>
<reference evidence="6 7" key="1">
    <citation type="submission" date="2020-08" db="EMBL/GenBank/DDBJ databases">
        <title>Whole genome shotgun sequence of Actinoplanes ianthinogenes NBRC 13996.</title>
        <authorList>
            <person name="Komaki H."/>
            <person name="Tamura T."/>
        </authorList>
    </citation>
    <scope>NUCLEOTIDE SEQUENCE [LARGE SCALE GENOMIC DNA]</scope>
    <source>
        <strain evidence="6 7">NBRC 13996</strain>
    </source>
</reference>
<dbReference type="Gene3D" id="3.50.50.60">
    <property type="entry name" value="FAD/NAD(P)-binding domain"/>
    <property type="match status" value="1"/>
</dbReference>
<dbReference type="Pfam" id="PF21274">
    <property type="entry name" value="Rng_hyd_C"/>
    <property type="match status" value="1"/>
</dbReference>
<gene>
    <name evidence="6" type="ORF">Aiant_86490</name>
</gene>
<name>A0ABM7M8K7_9ACTN</name>
<comment type="cofactor">
    <cofactor evidence="1">
        <name>FAD</name>
        <dbReference type="ChEBI" id="CHEBI:57692"/>
    </cofactor>
</comment>
<sequence length="522" mass="55653">MSDRHRPVLIVGGGLTGLSTAVFLAWHGVEATLVERHPGTSEHPKARAINPRTMEVFGAVGMAEAVRAGRSPISGNTDLVHVETLAGHERVRMPSATPEAIDRISPAGWTLIDQNQLEPILRRRAEQVGADVRFGTELTALTQTADGVRATLRERSSGRDYELTADHLVAADGSRSPLRALLGIGHHGPGVITELVSFFFDADLTEALRGRRIIAAYVNNAEVRGTIIPLDNDRRWVMNVSYFPDRGQRAEDFDDERCTAIVRAAVGVPDLPVTIAGGSRPGWDISARVADRMSAGRVLVAGDAAHVMPPTGAFGASTGIQDAYNLAWKLALVHRGVAGPALLDSYDQERRPVAERTVEQAMLRFAIREGKKYEDVADRMVSEETMTFGYCYPRGAFVPEPGTDGALEDPDAPGGRPGARAPHVALGDTSTIDLFGRGFVVLASGADPDWAAAAAGAGSKFGVPVEAHVIDPGVPGFADRYGLRPGGASLIRPDGFVAWRTARRPADPTGALTEALRTVLAV</sequence>
<evidence type="ECO:0000313" key="6">
    <source>
        <dbReference type="EMBL" id="BCJ47992.1"/>
    </source>
</evidence>
<dbReference type="PANTHER" id="PTHR43004:SF19">
    <property type="entry name" value="BINDING MONOOXYGENASE, PUTATIVE (JCVI)-RELATED"/>
    <property type="match status" value="1"/>
</dbReference>
<dbReference type="Gene3D" id="3.30.9.10">
    <property type="entry name" value="D-Amino Acid Oxidase, subunit A, domain 2"/>
    <property type="match status" value="1"/>
</dbReference>
<dbReference type="InterPro" id="IPR036188">
    <property type="entry name" value="FAD/NAD-bd_sf"/>
</dbReference>
<evidence type="ECO:0000256" key="2">
    <source>
        <dbReference type="ARBA" id="ARBA00022630"/>
    </source>
</evidence>
<dbReference type="Proteomes" id="UP000676967">
    <property type="component" value="Chromosome"/>
</dbReference>
<proteinExistence type="predicted"/>
<evidence type="ECO:0000259" key="5">
    <source>
        <dbReference type="Pfam" id="PF01494"/>
    </source>
</evidence>
<keyword evidence="3" id="KW-0274">FAD</keyword>
<keyword evidence="7" id="KW-1185">Reference proteome</keyword>
<dbReference type="EMBL" id="AP023356">
    <property type="protein sequence ID" value="BCJ47992.1"/>
    <property type="molecule type" value="Genomic_DNA"/>
</dbReference>
<feature type="region of interest" description="Disordered" evidence="4">
    <location>
        <begin position="401"/>
        <end position="420"/>
    </location>
</feature>
<dbReference type="Gene3D" id="3.40.30.120">
    <property type="match status" value="1"/>
</dbReference>
<keyword evidence="2" id="KW-0285">Flavoprotein</keyword>